<feature type="signal peptide" evidence="2">
    <location>
        <begin position="1"/>
        <end position="24"/>
    </location>
</feature>
<evidence type="ECO:0000256" key="2">
    <source>
        <dbReference type="SAM" id="SignalP"/>
    </source>
</evidence>
<dbReference type="PANTHER" id="PTHR12832:SF34">
    <property type="entry name" value="T-COMPLEX PROTEIN 11"/>
    <property type="match status" value="1"/>
</dbReference>
<reference evidence="3" key="1">
    <citation type="submission" date="2021-01" db="EMBL/GenBank/DDBJ databases">
        <authorList>
            <consortium name="Genoscope - CEA"/>
            <person name="William W."/>
        </authorList>
    </citation>
    <scope>NUCLEOTIDE SEQUENCE</scope>
</reference>
<sequence>MHKPIVITVEIWIAIFVLFNSSSRDDGDHILISALRNQMIPLEMELNPPPLLTDFTTCYCQVKNYRRAKRHRSEFLCQRRRQRDSISLYCDMMQQDGDLLSRKLSRYQKKTTLDLAEYYDALKINESLPFELLAVIKEGPVKMYVGESKLRTLRSQLDLFDKAWCAFMNSFVLWKVKDARLLGEDKVRAVCQLEISMIQKCKITPEGDDTVLIHDRKRFRPEIQKALLSFPVLPLLSFPGITKGYTNFSLL</sequence>
<keyword evidence="2" id="KW-0732">Signal</keyword>
<dbReference type="PANTHER" id="PTHR12832">
    <property type="entry name" value="TESTIS-SPECIFIC PROTEIN PBS13 T-COMPLEX 11"/>
    <property type="match status" value="1"/>
</dbReference>
<organism evidence="3">
    <name type="scientific">Brassica napus</name>
    <name type="common">Rape</name>
    <dbReference type="NCBI Taxonomy" id="3708"/>
    <lineage>
        <taxon>Eukaryota</taxon>
        <taxon>Viridiplantae</taxon>
        <taxon>Streptophyta</taxon>
        <taxon>Embryophyta</taxon>
        <taxon>Tracheophyta</taxon>
        <taxon>Spermatophyta</taxon>
        <taxon>Magnoliopsida</taxon>
        <taxon>eudicotyledons</taxon>
        <taxon>Gunneridae</taxon>
        <taxon>Pentapetalae</taxon>
        <taxon>rosids</taxon>
        <taxon>malvids</taxon>
        <taxon>Brassicales</taxon>
        <taxon>Brassicaceae</taxon>
        <taxon>Brassiceae</taxon>
        <taxon>Brassica</taxon>
    </lineage>
</organism>
<comment type="similarity">
    <text evidence="1">Belongs to the TCP11 family.</text>
</comment>
<accession>A0A816LZL5</accession>
<evidence type="ECO:0000313" key="3">
    <source>
        <dbReference type="EMBL" id="CAF1968423.1"/>
    </source>
</evidence>
<evidence type="ECO:0000256" key="1">
    <source>
        <dbReference type="ARBA" id="ARBA00010954"/>
    </source>
</evidence>
<name>A0A816LZL5_BRANA</name>
<protein>
    <submittedName>
        <fullName evidence="3">(rape) hypothetical protein</fullName>
    </submittedName>
</protein>
<dbReference type="EMBL" id="HG994371">
    <property type="protein sequence ID" value="CAF1968423.1"/>
    <property type="molecule type" value="Genomic_DNA"/>
</dbReference>
<gene>
    <name evidence="3" type="ORF">DARMORV10_C07P15210.1</name>
</gene>
<proteinExistence type="inferred from homology"/>
<dbReference type="Proteomes" id="UP001295469">
    <property type="component" value="Chromosome C07"/>
</dbReference>
<feature type="chain" id="PRO_5032718472" evidence="2">
    <location>
        <begin position="25"/>
        <end position="251"/>
    </location>
</feature>
<dbReference type="InterPro" id="IPR008862">
    <property type="entry name" value="Tcp11"/>
</dbReference>
<dbReference type="AlphaFoldDB" id="A0A816LZL5"/>